<feature type="transmembrane region" description="Helical" evidence="1">
    <location>
        <begin position="38"/>
        <end position="57"/>
    </location>
</feature>
<comment type="caution">
    <text evidence="2">The sequence shown here is derived from an EMBL/GenBank/DDBJ whole genome shotgun (WGS) entry which is preliminary data.</text>
</comment>
<organism evidence="2 3">
    <name type="scientific">Acinetobacter courvalinii</name>
    <dbReference type="NCBI Taxonomy" id="280147"/>
    <lineage>
        <taxon>Bacteria</taxon>
        <taxon>Pseudomonadati</taxon>
        <taxon>Pseudomonadota</taxon>
        <taxon>Gammaproteobacteria</taxon>
        <taxon>Moraxellales</taxon>
        <taxon>Moraxellaceae</taxon>
        <taxon>Acinetobacter</taxon>
    </lineage>
</organism>
<name>A0AA42LDG0_9GAMM</name>
<dbReference type="Proteomes" id="UP001159329">
    <property type="component" value="Unassembled WGS sequence"/>
</dbReference>
<dbReference type="RefSeq" id="WP_279694173.1">
    <property type="nucleotide sequence ID" value="NZ_JAOEEO010000001.1"/>
</dbReference>
<dbReference type="AlphaFoldDB" id="A0AA42LDG0"/>
<feature type="transmembrane region" description="Helical" evidence="1">
    <location>
        <begin position="12"/>
        <end position="32"/>
    </location>
</feature>
<keyword evidence="1" id="KW-0472">Membrane</keyword>
<evidence type="ECO:0000256" key="1">
    <source>
        <dbReference type="SAM" id="Phobius"/>
    </source>
</evidence>
<reference evidence="2" key="1">
    <citation type="submission" date="2022-09" db="EMBL/GenBank/DDBJ databases">
        <title>Intensive care unit water sources are persistently colonized with multi-drug resistant bacteria and are the site of extensive horizontal gene transfer of antibiotic resistance genes.</title>
        <authorList>
            <person name="Diorio-Toth L."/>
        </authorList>
    </citation>
    <scope>NUCLEOTIDE SEQUENCE</scope>
    <source>
        <strain evidence="2">GD04005</strain>
    </source>
</reference>
<evidence type="ECO:0000313" key="3">
    <source>
        <dbReference type="Proteomes" id="UP001159329"/>
    </source>
</evidence>
<accession>A0AA42LDG0</accession>
<feature type="transmembrane region" description="Helical" evidence="1">
    <location>
        <begin position="69"/>
        <end position="98"/>
    </location>
</feature>
<sequence>MLETNNQILSTLHRIVAFILISDLVYAIYNLFMHMPKYFIGGLLGRIALIVVHFLCAKSVRTGSTSSRIGSILMTVFMLNMFPLGTVVAVVMLFFSLFRWEKYSTFKLPTELQKS</sequence>
<dbReference type="EMBL" id="JAOEEO010000001">
    <property type="protein sequence ID" value="MDH0562342.1"/>
    <property type="molecule type" value="Genomic_DNA"/>
</dbReference>
<protein>
    <submittedName>
        <fullName evidence="2">Uncharacterized protein</fullName>
    </submittedName>
</protein>
<keyword evidence="1" id="KW-0812">Transmembrane</keyword>
<keyword evidence="1" id="KW-1133">Transmembrane helix</keyword>
<gene>
    <name evidence="2" type="ORF">N7644_01465</name>
</gene>
<evidence type="ECO:0000313" key="2">
    <source>
        <dbReference type="EMBL" id="MDH0562342.1"/>
    </source>
</evidence>
<proteinExistence type="predicted"/>